<evidence type="ECO:0000256" key="1">
    <source>
        <dbReference type="SAM" id="MobiDB-lite"/>
    </source>
</evidence>
<dbReference type="EMBL" id="BRZM01000082">
    <property type="protein sequence ID" value="GLD65630.1"/>
    <property type="molecule type" value="Genomic_DNA"/>
</dbReference>
<accession>A0AAD3N603</accession>
<protein>
    <submittedName>
        <fullName evidence="2">Limbic system-associated membrane protein-like protein</fullName>
    </submittedName>
</protein>
<reference evidence="2" key="1">
    <citation type="submission" date="2022-08" db="EMBL/GenBank/DDBJ databases">
        <title>Genome sequencing of akame (Lates japonicus).</title>
        <authorList>
            <person name="Hashiguchi Y."/>
            <person name="Takahashi H."/>
        </authorList>
    </citation>
    <scope>NUCLEOTIDE SEQUENCE</scope>
    <source>
        <strain evidence="2">Kochi</strain>
    </source>
</reference>
<evidence type="ECO:0000313" key="3">
    <source>
        <dbReference type="Proteomes" id="UP001279410"/>
    </source>
</evidence>
<organism evidence="2 3">
    <name type="scientific">Lates japonicus</name>
    <name type="common">Japanese lates</name>
    <dbReference type="NCBI Taxonomy" id="270547"/>
    <lineage>
        <taxon>Eukaryota</taxon>
        <taxon>Metazoa</taxon>
        <taxon>Chordata</taxon>
        <taxon>Craniata</taxon>
        <taxon>Vertebrata</taxon>
        <taxon>Euteleostomi</taxon>
        <taxon>Actinopterygii</taxon>
        <taxon>Neopterygii</taxon>
        <taxon>Teleostei</taxon>
        <taxon>Neoteleostei</taxon>
        <taxon>Acanthomorphata</taxon>
        <taxon>Carangaria</taxon>
        <taxon>Carangaria incertae sedis</taxon>
        <taxon>Centropomidae</taxon>
        <taxon>Lates</taxon>
    </lineage>
</organism>
<dbReference type="Proteomes" id="UP001279410">
    <property type="component" value="Unassembled WGS sequence"/>
</dbReference>
<sequence>MEKKSVLLRGERCQGGKKRREKASLLFGPPPRLALEQGSIQPSPPVNTSPAQQLWPRHLSAHTVPCQP</sequence>
<name>A0AAD3N603_LATJO</name>
<dbReference type="AlphaFoldDB" id="A0AAD3N603"/>
<feature type="region of interest" description="Disordered" evidence="1">
    <location>
        <begin position="1"/>
        <end position="68"/>
    </location>
</feature>
<comment type="caution">
    <text evidence="2">The sequence shown here is derived from an EMBL/GenBank/DDBJ whole genome shotgun (WGS) entry which is preliminary data.</text>
</comment>
<feature type="compositionally biased region" description="Basic and acidic residues" evidence="1">
    <location>
        <begin position="1"/>
        <end position="14"/>
    </location>
</feature>
<keyword evidence="3" id="KW-1185">Reference proteome</keyword>
<proteinExistence type="predicted"/>
<gene>
    <name evidence="2" type="ORF">AKAME5_001708300</name>
</gene>
<evidence type="ECO:0000313" key="2">
    <source>
        <dbReference type="EMBL" id="GLD65630.1"/>
    </source>
</evidence>